<accession>A0A6G0Y4S8</accession>
<proteinExistence type="predicted"/>
<dbReference type="AlphaFoldDB" id="A0A6G0Y4S8"/>
<feature type="non-terminal residue" evidence="1">
    <location>
        <position position="1"/>
    </location>
</feature>
<dbReference type="EMBL" id="VUJU01006273">
    <property type="protein sequence ID" value="KAF0748985.1"/>
    <property type="molecule type" value="Genomic_DNA"/>
</dbReference>
<organism evidence="1 2">
    <name type="scientific">Aphis craccivora</name>
    <name type="common">Cowpea aphid</name>
    <dbReference type="NCBI Taxonomy" id="307492"/>
    <lineage>
        <taxon>Eukaryota</taxon>
        <taxon>Metazoa</taxon>
        <taxon>Ecdysozoa</taxon>
        <taxon>Arthropoda</taxon>
        <taxon>Hexapoda</taxon>
        <taxon>Insecta</taxon>
        <taxon>Pterygota</taxon>
        <taxon>Neoptera</taxon>
        <taxon>Paraneoptera</taxon>
        <taxon>Hemiptera</taxon>
        <taxon>Sternorrhyncha</taxon>
        <taxon>Aphidomorpha</taxon>
        <taxon>Aphidoidea</taxon>
        <taxon>Aphididae</taxon>
        <taxon>Aphidini</taxon>
        <taxon>Aphis</taxon>
        <taxon>Aphis</taxon>
    </lineage>
</organism>
<evidence type="ECO:0000313" key="1">
    <source>
        <dbReference type="EMBL" id="KAF0748985.1"/>
    </source>
</evidence>
<evidence type="ECO:0000313" key="2">
    <source>
        <dbReference type="Proteomes" id="UP000478052"/>
    </source>
</evidence>
<name>A0A6G0Y4S8_APHCR</name>
<feature type="non-terminal residue" evidence="1">
    <location>
        <position position="269"/>
    </location>
</feature>
<reference evidence="1 2" key="1">
    <citation type="submission" date="2019-08" db="EMBL/GenBank/DDBJ databases">
        <title>Whole genome of Aphis craccivora.</title>
        <authorList>
            <person name="Voronova N.V."/>
            <person name="Shulinski R.S."/>
            <person name="Bandarenka Y.V."/>
            <person name="Zhorov D.G."/>
            <person name="Warner D."/>
        </authorList>
    </citation>
    <scope>NUCLEOTIDE SEQUENCE [LARGE SCALE GENOMIC DNA]</scope>
    <source>
        <strain evidence="1">180601</strain>
        <tissue evidence="1">Whole Body</tissue>
    </source>
</reference>
<dbReference type="Proteomes" id="UP000478052">
    <property type="component" value="Unassembled WGS sequence"/>
</dbReference>
<protein>
    <recommendedName>
        <fullName evidence="3">MULE domain-containing protein</fullName>
    </recommendedName>
</protein>
<evidence type="ECO:0008006" key="3">
    <source>
        <dbReference type="Google" id="ProtNLM"/>
    </source>
</evidence>
<keyword evidence="2" id="KW-1185">Reference proteome</keyword>
<dbReference type="OrthoDB" id="6613119at2759"/>
<gene>
    <name evidence="1" type="ORF">FWK35_00023541</name>
</gene>
<comment type="caution">
    <text evidence="1">The sequence shown here is derived from an EMBL/GenBank/DDBJ whole genome shotgun (WGS) entry which is preliminary data.</text>
</comment>
<sequence length="269" mass="31510">VTITSCPTIWVGKRRTGWFDNGIIGEVKRTTLGYMFSIILNICKDRDLYPDPTFLNMDFEMAVIKAAKNILGEHINIRGGFYHLTQSIHRKIQELGLENRYRNDDEFNLFCCMIDGLTFLPIEFVEDGMSHLKNIVPFGAEDLLLYFDHTYVNDKFHPSRPRKNNIIVQYRRTPPLFPPTTWNVNLTTLSDEHRTNNVCESWNSRFSHMVGQNHPTIWKLITKIRYEIDADRAKLPLNELGEQSIKRKKEKMEIRLNALCTRFSKIKLT</sequence>